<dbReference type="RefSeq" id="WP_186506890.1">
    <property type="nucleotide sequence ID" value="NZ_JACNEP010000007.1"/>
</dbReference>
<dbReference type="AlphaFoldDB" id="A0A8J6IUX8"/>
<organism evidence="1 2">
    <name type="scientific">Neptunicella marina</name>
    <dbReference type="NCBI Taxonomy" id="2125989"/>
    <lineage>
        <taxon>Bacteria</taxon>
        <taxon>Pseudomonadati</taxon>
        <taxon>Pseudomonadota</taxon>
        <taxon>Gammaproteobacteria</taxon>
        <taxon>Alteromonadales</taxon>
        <taxon>Alteromonadaceae</taxon>
        <taxon>Neptunicella</taxon>
    </lineage>
</organism>
<gene>
    <name evidence="1" type="ORF">H8B19_10785</name>
</gene>
<dbReference type="PANTHER" id="PTHR38778:SF1">
    <property type="entry name" value="CYTOPLASMIC PROTEIN"/>
    <property type="match status" value="1"/>
</dbReference>
<dbReference type="InterPro" id="IPR007416">
    <property type="entry name" value="YggL_50S_bp"/>
</dbReference>
<evidence type="ECO:0000313" key="1">
    <source>
        <dbReference type="EMBL" id="MBC3766367.1"/>
    </source>
</evidence>
<dbReference type="EMBL" id="JACNEP010000007">
    <property type="protein sequence ID" value="MBC3766367.1"/>
    <property type="molecule type" value="Genomic_DNA"/>
</dbReference>
<keyword evidence="2" id="KW-1185">Reference proteome</keyword>
<proteinExistence type="predicted"/>
<reference evidence="1" key="1">
    <citation type="journal article" date="2018" name="Int. J. Syst. Evol. Microbiol.">
        <title>Neptunicella marina gen. nov., sp. nov., isolated from surface seawater.</title>
        <authorList>
            <person name="Liu X."/>
            <person name="Lai Q."/>
            <person name="Du Y."/>
            <person name="Zhang X."/>
            <person name="Liu Z."/>
            <person name="Sun F."/>
            <person name="Shao Z."/>
        </authorList>
    </citation>
    <scope>NUCLEOTIDE SEQUENCE</scope>
    <source>
        <strain evidence="1">S27-2</strain>
    </source>
</reference>
<evidence type="ECO:0000313" key="2">
    <source>
        <dbReference type="Proteomes" id="UP000601768"/>
    </source>
</evidence>
<accession>A0A8J6IUX8</accession>
<reference evidence="1" key="2">
    <citation type="submission" date="2020-08" db="EMBL/GenBank/DDBJ databases">
        <authorList>
            <person name="Lai Q."/>
        </authorList>
    </citation>
    <scope>NUCLEOTIDE SEQUENCE</scope>
    <source>
        <strain evidence="1">S27-2</strain>
    </source>
</reference>
<sequence>MSEKTTRNRRIRKKLYLDEFAILGFEFSCKLGTASEDDYDAFFNDFAQFLEDQHLYITLDSEETNEWLGGVITSADRYGNATEENREAFEAFLKANKIVSDIEVGQLADAVYGM</sequence>
<comment type="caution">
    <text evidence="1">The sequence shown here is derived from an EMBL/GenBank/DDBJ whole genome shotgun (WGS) entry which is preliminary data.</text>
</comment>
<dbReference type="PANTHER" id="PTHR38778">
    <property type="entry name" value="CYTOPLASMIC PROTEIN-RELATED"/>
    <property type="match status" value="1"/>
</dbReference>
<dbReference type="GO" id="GO:0005829">
    <property type="term" value="C:cytosol"/>
    <property type="evidence" value="ECO:0007669"/>
    <property type="project" value="TreeGrafter"/>
</dbReference>
<name>A0A8J6IUX8_9ALTE</name>
<dbReference type="Pfam" id="PF04320">
    <property type="entry name" value="YggL_50S_bp"/>
    <property type="match status" value="1"/>
</dbReference>
<protein>
    <submittedName>
        <fullName evidence="1">DUF469 family protein</fullName>
    </submittedName>
</protein>
<dbReference type="Proteomes" id="UP000601768">
    <property type="component" value="Unassembled WGS sequence"/>
</dbReference>